<dbReference type="EMBL" id="RJTL01000042">
    <property type="protein sequence ID" value="RNM02677.1"/>
    <property type="molecule type" value="Genomic_DNA"/>
</dbReference>
<dbReference type="InterPro" id="IPR029063">
    <property type="entry name" value="SAM-dependent_MTases_sf"/>
</dbReference>
<keyword evidence="3" id="KW-0680">Restriction system</keyword>
<dbReference type="AlphaFoldDB" id="A0A454TL46"/>
<keyword evidence="2 6" id="KW-0808">Transferase</keyword>
<dbReference type="Gene3D" id="3.40.50.150">
    <property type="entry name" value="Vaccinia Virus protein VP39"/>
    <property type="match status" value="1"/>
</dbReference>
<feature type="region of interest" description="Disordered" evidence="5">
    <location>
        <begin position="261"/>
        <end position="340"/>
    </location>
</feature>
<evidence type="ECO:0000313" key="6">
    <source>
        <dbReference type="EMBL" id="RNM02677.1"/>
    </source>
</evidence>
<evidence type="ECO:0000256" key="3">
    <source>
        <dbReference type="ARBA" id="ARBA00022747"/>
    </source>
</evidence>
<evidence type="ECO:0000256" key="5">
    <source>
        <dbReference type="SAM" id="MobiDB-lite"/>
    </source>
</evidence>
<evidence type="ECO:0000256" key="2">
    <source>
        <dbReference type="ARBA" id="ARBA00022679"/>
    </source>
</evidence>
<dbReference type="Proteomes" id="UP000271222">
    <property type="component" value="Unassembled WGS sequence"/>
</dbReference>
<evidence type="ECO:0000256" key="4">
    <source>
        <dbReference type="ARBA" id="ARBA00047422"/>
    </source>
</evidence>
<evidence type="ECO:0000313" key="7">
    <source>
        <dbReference type="Proteomes" id="UP000271222"/>
    </source>
</evidence>
<dbReference type="GO" id="GO:0003886">
    <property type="term" value="F:DNA (cytosine-5-)-methyltransferase activity"/>
    <property type="evidence" value="ECO:0007669"/>
    <property type="project" value="UniProtKB-EC"/>
</dbReference>
<name>A0A454TL46_9RALS</name>
<proteinExistence type="predicted"/>
<evidence type="ECO:0000256" key="1">
    <source>
        <dbReference type="ARBA" id="ARBA00022603"/>
    </source>
</evidence>
<sequence>MAFVSSRDVGAYYNEIDPYAAAWLRNLIAAGHIAPGDVDERDIQDVRPEDLRGYSQHHFFAGVGVWSLALRRAGWPDDRPVWTGSCPCQPFSQAGRGLAFADERHLWPAWYHLISECRPAIVFGEQVAGKGADAWIDLVQDDMEAVDYAVGAVPFPAAGVGAPHIRDRLYWVAHADGGAGGKGREIVRGRLGRGDAQPWARSRGGRVLDGMADADGRHTSAERQQRGGQQRQQPEDGCAVAWVANADSTGLAQCERLTRLSGGEGSADARQASERGGLRPARRMADSERQRIRPRRSGSTGGASGALQGDDGKRKRVRADSCPTHDASSSPAGPTNGFWRDADWLQCRDGRWRPVEPGTFPLAYGAPARVGRLHAFGNAINAEAARAFIEHVTEWLR</sequence>
<accession>A0A454TL46</accession>
<dbReference type="InterPro" id="IPR001525">
    <property type="entry name" value="C5_MeTfrase"/>
</dbReference>
<dbReference type="Pfam" id="PF00145">
    <property type="entry name" value="DNA_methylase"/>
    <property type="match status" value="1"/>
</dbReference>
<dbReference type="RefSeq" id="WP_081049972.1">
    <property type="nucleotide sequence ID" value="NZ_JAAWVG010000034.1"/>
</dbReference>
<dbReference type="OrthoDB" id="9813719at2"/>
<feature type="compositionally biased region" description="Basic and acidic residues" evidence="5">
    <location>
        <begin position="271"/>
        <end position="291"/>
    </location>
</feature>
<dbReference type="GO" id="GO:0032259">
    <property type="term" value="P:methylation"/>
    <property type="evidence" value="ECO:0007669"/>
    <property type="project" value="UniProtKB-KW"/>
</dbReference>
<organism evidence="6 7">
    <name type="scientific">Ralstonia pseudosolanacearum</name>
    <dbReference type="NCBI Taxonomy" id="1310165"/>
    <lineage>
        <taxon>Bacteria</taxon>
        <taxon>Pseudomonadati</taxon>
        <taxon>Pseudomonadota</taxon>
        <taxon>Betaproteobacteria</taxon>
        <taxon>Burkholderiales</taxon>
        <taxon>Burkholderiaceae</taxon>
        <taxon>Ralstonia</taxon>
        <taxon>Ralstonia solanacearum species complex</taxon>
    </lineage>
</organism>
<gene>
    <name evidence="6" type="ORF">EGA29_20850</name>
</gene>
<protein>
    <submittedName>
        <fullName evidence="6">DNA cytosine methyltransferase</fullName>
    </submittedName>
</protein>
<comment type="catalytic activity">
    <reaction evidence="4">
        <text>a 2'-deoxycytidine in DNA + S-adenosyl-L-methionine = a 5-methyl-2'-deoxycytidine in DNA + S-adenosyl-L-homocysteine + H(+)</text>
        <dbReference type="Rhea" id="RHEA:13681"/>
        <dbReference type="Rhea" id="RHEA-COMP:11369"/>
        <dbReference type="Rhea" id="RHEA-COMP:11370"/>
        <dbReference type="ChEBI" id="CHEBI:15378"/>
        <dbReference type="ChEBI" id="CHEBI:57856"/>
        <dbReference type="ChEBI" id="CHEBI:59789"/>
        <dbReference type="ChEBI" id="CHEBI:85452"/>
        <dbReference type="ChEBI" id="CHEBI:85454"/>
        <dbReference type="EC" id="2.1.1.37"/>
    </reaction>
</comment>
<reference evidence="6 7" key="1">
    <citation type="submission" date="2018-10" db="EMBL/GenBank/DDBJ databases">
        <title>Draft Genome Sequence of Ralstonia pseudosolanacearum (R. solanacearum phylotype I) Strain Tg03 Isolated from Luffa cylindrica in China.</title>
        <authorList>
            <person name="Yuan G.-Q."/>
            <person name="Li Q.-Q."/>
            <person name="Zhang Y.-W."/>
        </authorList>
    </citation>
    <scope>NUCLEOTIDE SEQUENCE [LARGE SCALE GENOMIC DNA]</scope>
    <source>
        <strain evidence="6 7">Tg03</strain>
    </source>
</reference>
<keyword evidence="1 6" id="KW-0489">Methyltransferase</keyword>
<feature type="compositionally biased region" description="Basic and acidic residues" evidence="5">
    <location>
        <begin position="214"/>
        <end position="225"/>
    </location>
</feature>
<dbReference type="GO" id="GO:0009307">
    <property type="term" value="P:DNA restriction-modification system"/>
    <property type="evidence" value="ECO:0007669"/>
    <property type="project" value="UniProtKB-KW"/>
</dbReference>
<comment type="caution">
    <text evidence="6">The sequence shown here is derived from an EMBL/GenBank/DDBJ whole genome shotgun (WGS) entry which is preliminary data.</text>
</comment>
<dbReference type="SUPFAM" id="SSF53335">
    <property type="entry name" value="S-adenosyl-L-methionine-dependent methyltransferases"/>
    <property type="match status" value="1"/>
</dbReference>
<feature type="region of interest" description="Disordered" evidence="5">
    <location>
        <begin position="190"/>
        <end position="236"/>
    </location>
</feature>